<proteinExistence type="predicted"/>
<feature type="transmembrane region" description="Helical" evidence="1">
    <location>
        <begin position="105"/>
        <end position="130"/>
    </location>
</feature>
<keyword evidence="1" id="KW-1133">Transmembrane helix</keyword>
<gene>
    <name evidence="2" type="ORF">S06H3_18752</name>
</gene>
<comment type="caution">
    <text evidence="2">The sequence shown here is derived from an EMBL/GenBank/DDBJ whole genome shotgun (WGS) entry which is preliminary data.</text>
</comment>
<organism evidence="2">
    <name type="scientific">marine sediment metagenome</name>
    <dbReference type="NCBI Taxonomy" id="412755"/>
    <lineage>
        <taxon>unclassified sequences</taxon>
        <taxon>metagenomes</taxon>
        <taxon>ecological metagenomes</taxon>
    </lineage>
</organism>
<evidence type="ECO:0000313" key="2">
    <source>
        <dbReference type="EMBL" id="GAI16802.1"/>
    </source>
</evidence>
<protein>
    <submittedName>
        <fullName evidence="2">Uncharacterized protein</fullName>
    </submittedName>
</protein>
<accession>X1LBV6</accession>
<evidence type="ECO:0000256" key="1">
    <source>
        <dbReference type="SAM" id="Phobius"/>
    </source>
</evidence>
<feature type="transmembrane region" description="Helical" evidence="1">
    <location>
        <begin position="31"/>
        <end position="51"/>
    </location>
</feature>
<feature type="transmembrane region" description="Helical" evidence="1">
    <location>
        <begin position="57"/>
        <end position="79"/>
    </location>
</feature>
<sequence length="135" mass="15269">FFERGPERKEETKKAPKTVEEQVASFTSPEALVMLSTAIILDLIGLFVFILDFFFGIGLLFSFVPDAIGLIFIGGWMFSRTGRVTVTRKAQKTIRKTGKKLFKRLGLAFLGELIPFFGDVAFCWTLAVYFELKNN</sequence>
<dbReference type="AlphaFoldDB" id="X1LBV6"/>
<dbReference type="EMBL" id="BARV01009520">
    <property type="protein sequence ID" value="GAI16802.1"/>
    <property type="molecule type" value="Genomic_DNA"/>
</dbReference>
<keyword evidence="1" id="KW-0472">Membrane</keyword>
<feature type="non-terminal residue" evidence="2">
    <location>
        <position position="1"/>
    </location>
</feature>
<keyword evidence="1" id="KW-0812">Transmembrane</keyword>
<reference evidence="2" key="1">
    <citation type="journal article" date="2014" name="Front. Microbiol.">
        <title>High frequency of phylogenetically diverse reductive dehalogenase-homologous genes in deep subseafloor sedimentary metagenomes.</title>
        <authorList>
            <person name="Kawai M."/>
            <person name="Futagami T."/>
            <person name="Toyoda A."/>
            <person name="Takaki Y."/>
            <person name="Nishi S."/>
            <person name="Hori S."/>
            <person name="Arai W."/>
            <person name="Tsubouchi T."/>
            <person name="Morono Y."/>
            <person name="Uchiyama I."/>
            <person name="Ito T."/>
            <person name="Fujiyama A."/>
            <person name="Inagaki F."/>
            <person name="Takami H."/>
        </authorList>
    </citation>
    <scope>NUCLEOTIDE SEQUENCE</scope>
    <source>
        <strain evidence="2">Expedition CK06-06</strain>
    </source>
</reference>
<name>X1LBV6_9ZZZZ</name>